<evidence type="ECO:0000256" key="4">
    <source>
        <dbReference type="ARBA" id="ARBA00022741"/>
    </source>
</evidence>
<dbReference type="Gene3D" id="3.40.50.300">
    <property type="entry name" value="P-loop containing nucleotide triphosphate hydrolases"/>
    <property type="match status" value="1"/>
</dbReference>
<gene>
    <name evidence="14" type="ORF">JCM9152_3273</name>
</gene>
<dbReference type="CDD" id="cd00984">
    <property type="entry name" value="DnaB_C"/>
    <property type="match status" value="1"/>
</dbReference>
<dbReference type="GO" id="GO:1990077">
    <property type="term" value="C:primosome complex"/>
    <property type="evidence" value="ECO:0007669"/>
    <property type="project" value="UniProtKB-UniRule"/>
</dbReference>
<keyword evidence="3 12" id="KW-0235">DNA replication</keyword>
<evidence type="ECO:0000256" key="12">
    <source>
        <dbReference type="RuleBase" id="RU362085"/>
    </source>
</evidence>
<accession>W4QI63</accession>
<dbReference type="EMBL" id="BAUU01000024">
    <property type="protein sequence ID" value="GAE31786.1"/>
    <property type="molecule type" value="Genomic_DNA"/>
</dbReference>
<feature type="domain" description="SF4 helicase" evidence="13">
    <location>
        <begin position="158"/>
        <end position="427"/>
    </location>
</feature>
<evidence type="ECO:0000313" key="14">
    <source>
        <dbReference type="EMBL" id="GAE31786.1"/>
    </source>
</evidence>
<evidence type="ECO:0000256" key="5">
    <source>
        <dbReference type="ARBA" id="ARBA00022801"/>
    </source>
</evidence>
<organism evidence="14 15">
    <name type="scientific">Halalkalibacter hemicellulosilyticusJCM 9152</name>
    <dbReference type="NCBI Taxonomy" id="1236971"/>
    <lineage>
        <taxon>Bacteria</taxon>
        <taxon>Bacillati</taxon>
        <taxon>Bacillota</taxon>
        <taxon>Bacilli</taxon>
        <taxon>Bacillales</taxon>
        <taxon>Bacillaceae</taxon>
        <taxon>Halalkalibacter</taxon>
    </lineage>
</organism>
<name>W4QI63_9BACI</name>
<dbReference type="GO" id="GO:0006269">
    <property type="term" value="P:DNA replication, synthesis of primer"/>
    <property type="evidence" value="ECO:0007669"/>
    <property type="project" value="UniProtKB-UniRule"/>
</dbReference>
<evidence type="ECO:0000256" key="1">
    <source>
        <dbReference type="ARBA" id="ARBA00008428"/>
    </source>
</evidence>
<evidence type="ECO:0000256" key="8">
    <source>
        <dbReference type="ARBA" id="ARBA00023125"/>
    </source>
</evidence>
<dbReference type="Proteomes" id="UP000018895">
    <property type="component" value="Unassembled WGS sequence"/>
</dbReference>
<comment type="caution">
    <text evidence="14">The sequence shown here is derived from an EMBL/GenBank/DDBJ whole genome shotgun (WGS) entry which is preliminary data.</text>
</comment>
<comment type="catalytic activity">
    <reaction evidence="10 12">
        <text>ATP + H2O = ADP + phosphate + H(+)</text>
        <dbReference type="Rhea" id="RHEA:13065"/>
        <dbReference type="ChEBI" id="CHEBI:15377"/>
        <dbReference type="ChEBI" id="CHEBI:15378"/>
        <dbReference type="ChEBI" id="CHEBI:30616"/>
        <dbReference type="ChEBI" id="CHEBI:43474"/>
        <dbReference type="ChEBI" id="CHEBI:456216"/>
        <dbReference type="EC" id="5.6.2.3"/>
    </reaction>
</comment>
<dbReference type="OrthoDB" id="9773982at2"/>
<dbReference type="GO" id="GO:0043139">
    <property type="term" value="F:5'-3' DNA helicase activity"/>
    <property type="evidence" value="ECO:0007669"/>
    <property type="project" value="UniProtKB-EC"/>
</dbReference>
<dbReference type="SUPFAM" id="SSF52540">
    <property type="entry name" value="P-loop containing nucleoside triphosphate hydrolases"/>
    <property type="match status" value="1"/>
</dbReference>
<dbReference type="AlphaFoldDB" id="W4QI63"/>
<dbReference type="EC" id="5.6.2.3" evidence="11 12"/>
<evidence type="ECO:0000313" key="15">
    <source>
        <dbReference type="Proteomes" id="UP000018895"/>
    </source>
</evidence>
<dbReference type="GO" id="GO:0016887">
    <property type="term" value="F:ATP hydrolysis activity"/>
    <property type="evidence" value="ECO:0007669"/>
    <property type="project" value="RHEA"/>
</dbReference>
<reference evidence="14" key="1">
    <citation type="journal article" date="2014" name="Genome Announc.">
        <title>Draft Genome Sequences of Three Alkaliphilic Bacillus Strains, Bacillus wakoensis JCM 9140T, Bacillus akibai JCM 9157T, and Bacillus hemicellulosilyticus JCM 9152T.</title>
        <authorList>
            <person name="Yuki M."/>
            <person name="Oshima K."/>
            <person name="Suda W."/>
            <person name="Oshida Y."/>
            <person name="Kitamura K."/>
            <person name="Iida T."/>
            <person name="Hattori M."/>
            <person name="Ohkuma M."/>
        </authorList>
    </citation>
    <scope>NUCLEOTIDE SEQUENCE [LARGE SCALE GENOMIC DNA]</scope>
    <source>
        <strain evidence="14">JCM 9152</strain>
    </source>
</reference>
<dbReference type="RefSeq" id="WP_035345860.1">
    <property type="nucleotide sequence ID" value="NZ_BAUU01000024.1"/>
</dbReference>
<comment type="function">
    <text evidence="12">The main replicative DNA helicase, it participates in initiation and elongation during chromosome replication. Travels ahead of the DNA replisome, separating dsDNA into templates for DNA synthesis. A processive ATP-dependent 5'-3' DNA helicase it has DNA-dependent ATPase activity.</text>
</comment>
<sequence>MSEEISFAEQAVLGTILIEPERIKECSLQAEHFSEKRHELIFQTMRTLEQRDTPPDLVTVVTTLGDVLEPIGGVAYLSDVMNAVASTSNVKHYEELILEAFRRREAIQRTQQFPDQASDETISSLITDLQHIQEQTIKKQHRTKQEILIDVVEAMHDSTEGLTGRPSGILDLDKMTGGWQKQDLIIVAARPSVGKTAFALHMGAVNCRKGGVTTFFSLEMSDKQLAMRWLNGEGRIDGMKWKNPTRLFSAADYNRAVRAIGTIEQWDFEMIDSPTLNVAEIRAKISEIKRKYPDKEHLVFIDYLQLIQPTMKRNENRQQEVSEISRSLKAIARELDVPIIALSQLSRKVESRQMKRPMMSDIRESGSIEQDADIISFLYRDDYYEKDSEHPNKIEIIVAKQRNGPTGTVEAMFEKEYGRYVNMSREERT</sequence>
<keyword evidence="15" id="KW-1185">Reference proteome</keyword>
<dbReference type="GO" id="GO:0005829">
    <property type="term" value="C:cytosol"/>
    <property type="evidence" value="ECO:0007669"/>
    <property type="project" value="TreeGrafter"/>
</dbReference>
<evidence type="ECO:0000256" key="7">
    <source>
        <dbReference type="ARBA" id="ARBA00022840"/>
    </source>
</evidence>
<evidence type="ECO:0000256" key="10">
    <source>
        <dbReference type="ARBA" id="ARBA00048954"/>
    </source>
</evidence>
<keyword evidence="5 12" id="KW-0378">Hydrolase</keyword>
<dbReference type="Gene3D" id="1.10.860.10">
    <property type="entry name" value="DNAb Helicase, Chain A"/>
    <property type="match status" value="1"/>
</dbReference>
<evidence type="ECO:0000256" key="6">
    <source>
        <dbReference type="ARBA" id="ARBA00022806"/>
    </source>
</evidence>
<dbReference type="Pfam" id="PF03796">
    <property type="entry name" value="DnaB_C"/>
    <property type="match status" value="1"/>
</dbReference>
<evidence type="ECO:0000256" key="11">
    <source>
        <dbReference type="NCBIfam" id="TIGR00665"/>
    </source>
</evidence>
<dbReference type="InterPro" id="IPR016136">
    <property type="entry name" value="DNA_helicase_N/primase_C"/>
</dbReference>
<evidence type="ECO:0000256" key="2">
    <source>
        <dbReference type="ARBA" id="ARBA00022515"/>
    </source>
</evidence>
<keyword evidence="6 12" id="KW-0347">Helicase</keyword>
<keyword evidence="2 12" id="KW-0639">Primosome</keyword>
<dbReference type="InterPro" id="IPR007694">
    <property type="entry name" value="DNA_helicase_DnaB-like_C"/>
</dbReference>
<keyword evidence="7 12" id="KW-0067">ATP-binding</keyword>
<evidence type="ECO:0000259" key="13">
    <source>
        <dbReference type="PROSITE" id="PS51199"/>
    </source>
</evidence>
<dbReference type="GO" id="GO:0005524">
    <property type="term" value="F:ATP binding"/>
    <property type="evidence" value="ECO:0007669"/>
    <property type="project" value="UniProtKB-UniRule"/>
</dbReference>
<keyword evidence="8 12" id="KW-0238">DNA-binding</keyword>
<evidence type="ECO:0000256" key="3">
    <source>
        <dbReference type="ARBA" id="ARBA00022705"/>
    </source>
</evidence>
<proteinExistence type="inferred from homology"/>
<dbReference type="GO" id="GO:0003677">
    <property type="term" value="F:DNA binding"/>
    <property type="evidence" value="ECO:0007669"/>
    <property type="project" value="UniProtKB-UniRule"/>
</dbReference>
<keyword evidence="9" id="KW-0413">Isomerase</keyword>
<dbReference type="InterPro" id="IPR036185">
    <property type="entry name" value="DNA_heli_DnaB-like_N_sf"/>
</dbReference>
<dbReference type="InterPro" id="IPR007693">
    <property type="entry name" value="DNA_helicase_DnaB-like_N"/>
</dbReference>
<comment type="similarity">
    <text evidence="1 12">Belongs to the helicase family. DnaB subfamily.</text>
</comment>
<dbReference type="InterPro" id="IPR027417">
    <property type="entry name" value="P-loop_NTPase"/>
</dbReference>
<dbReference type="NCBIfam" id="TIGR00665">
    <property type="entry name" value="DnaB"/>
    <property type="match status" value="1"/>
</dbReference>
<dbReference type="PANTHER" id="PTHR30153">
    <property type="entry name" value="REPLICATIVE DNA HELICASE DNAB"/>
    <property type="match status" value="1"/>
</dbReference>
<dbReference type="PROSITE" id="PS51199">
    <property type="entry name" value="SF4_HELICASE"/>
    <property type="match status" value="1"/>
</dbReference>
<dbReference type="Pfam" id="PF00772">
    <property type="entry name" value="DnaB"/>
    <property type="match status" value="1"/>
</dbReference>
<dbReference type="FunFam" id="3.40.50.300:FF:000351">
    <property type="entry name" value="Replicative DNA helicase"/>
    <property type="match status" value="1"/>
</dbReference>
<dbReference type="STRING" id="1236971.JCM9152_3273"/>
<dbReference type="PANTHER" id="PTHR30153:SF2">
    <property type="entry name" value="REPLICATIVE DNA HELICASE"/>
    <property type="match status" value="1"/>
</dbReference>
<keyword evidence="4 12" id="KW-0547">Nucleotide-binding</keyword>
<dbReference type="SUPFAM" id="SSF48024">
    <property type="entry name" value="N-terminal domain of DnaB helicase"/>
    <property type="match status" value="1"/>
</dbReference>
<evidence type="ECO:0000256" key="9">
    <source>
        <dbReference type="ARBA" id="ARBA00023235"/>
    </source>
</evidence>
<dbReference type="InterPro" id="IPR007692">
    <property type="entry name" value="DNA_helicase_DnaB"/>
</dbReference>
<protein>
    <recommendedName>
        <fullName evidence="11 12">Replicative DNA helicase</fullName>
        <ecNumber evidence="11 12">5.6.2.3</ecNumber>
    </recommendedName>
</protein>